<protein>
    <recommendedName>
        <fullName evidence="2">DUF732 domain-containing protein</fullName>
    </recommendedName>
</protein>
<name>A0ABM7KVD2_9MYCO</name>
<gene>
    <name evidence="3" type="ORF">MBRA_52910</name>
</gene>
<geneLocation type="plasmid" evidence="3 4">
    <name>pJCM12687</name>
</geneLocation>
<evidence type="ECO:0000313" key="3">
    <source>
        <dbReference type="EMBL" id="BBZ15096.1"/>
    </source>
</evidence>
<evidence type="ECO:0000259" key="2">
    <source>
        <dbReference type="Pfam" id="PF05305"/>
    </source>
</evidence>
<organism evidence="3 4">
    <name type="scientific">Mycobacterium branderi</name>
    <dbReference type="NCBI Taxonomy" id="43348"/>
    <lineage>
        <taxon>Bacteria</taxon>
        <taxon>Bacillati</taxon>
        <taxon>Actinomycetota</taxon>
        <taxon>Actinomycetes</taxon>
        <taxon>Mycobacteriales</taxon>
        <taxon>Mycobacteriaceae</taxon>
        <taxon>Mycobacterium</taxon>
    </lineage>
</organism>
<dbReference type="Pfam" id="PF05305">
    <property type="entry name" value="DUF732"/>
    <property type="match status" value="1"/>
</dbReference>
<dbReference type="EMBL" id="AP022607">
    <property type="protein sequence ID" value="BBZ15096.1"/>
    <property type="molecule type" value="Genomic_DNA"/>
</dbReference>
<reference evidence="3 4" key="1">
    <citation type="journal article" date="2019" name="Emerg. Microbes Infect.">
        <title>Comprehensive subspecies identification of 175 nontuberculous mycobacteria species based on 7547 genomic profiles.</title>
        <authorList>
            <person name="Matsumoto Y."/>
            <person name="Kinjo T."/>
            <person name="Motooka D."/>
            <person name="Nabeya D."/>
            <person name="Jung N."/>
            <person name="Uechi K."/>
            <person name="Horii T."/>
            <person name="Iida T."/>
            <person name="Fujita J."/>
            <person name="Nakamura S."/>
        </authorList>
    </citation>
    <scope>NUCLEOTIDE SEQUENCE [LARGE SCALE GENOMIC DNA]</scope>
    <source>
        <strain evidence="3 4">JCM 12687</strain>
        <plasmid evidence="3">pJCM12687</plasmid>
    </source>
</reference>
<keyword evidence="4" id="KW-1185">Reference proteome</keyword>
<feature type="domain" description="DUF732" evidence="2">
    <location>
        <begin position="60"/>
        <end position="130"/>
    </location>
</feature>
<sequence>MTGVRLSAQPATSTLGKLMSRRYFSRRNCRHAAIPLAFAAAISGVGLLVPAPAHAVPSPDVDYLYNVTVRRAYNFPNNDPIGYGHTICDKVTGGEGFAQVMGDVKNDVTPNDEYSANYLVSYAVSQYCPEQIWQLRNSAAGYQPPPGTESPTSGLQGDVAGK</sequence>
<accession>A0ABM7KVD2</accession>
<keyword evidence="3" id="KW-0614">Plasmid</keyword>
<feature type="region of interest" description="Disordered" evidence="1">
    <location>
        <begin position="139"/>
        <end position="162"/>
    </location>
</feature>
<dbReference type="InterPro" id="IPR007969">
    <property type="entry name" value="DUF732"/>
</dbReference>
<evidence type="ECO:0000256" key="1">
    <source>
        <dbReference type="SAM" id="MobiDB-lite"/>
    </source>
</evidence>
<proteinExistence type="predicted"/>
<evidence type="ECO:0000313" key="4">
    <source>
        <dbReference type="Proteomes" id="UP000467379"/>
    </source>
</evidence>
<dbReference type="Proteomes" id="UP000467379">
    <property type="component" value="Plasmid pJCM12687"/>
</dbReference>